<feature type="binding site" evidence="9">
    <location>
        <position position="271"/>
    </location>
    <ligand>
        <name>glycerol</name>
        <dbReference type="ChEBI" id="CHEBI:17754"/>
    </ligand>
</feature>
<evidence type="ECO:0000256" key="11">
    <source>
        <dbReference type="PIRSR" id="PIRSR000112-3"/>
    </source>
</evidence>
<dbReference type="SUPFAM" id="SSF56796">
    <property type="entry name" value="Dehydroquinate synthase-like"/>
    <property type="match status" value="1"/>
</dbReference>
<dbReference type="EMBL" id="QVXO01000004">
    <property type="protein sequence ID" value="RPJ93105.1"/>
    <property type="molecule type" value="Genomic_DNA"/>
</dbReference>
<evidence type="ECO:0000256" key="3">
    <source>
        <dbReference type="ARBA" id="ARBA00023002"/>
    </source>
</evidence>
<feature type="binding site" evidence="11">
    <location>
        <position position="149"/>
    </location>
    <ligand>
        <name>NAD(+)</name>
        <dbReference type="ChEBI" id="CHEBI:57540"/>
    </ligand>
</feature>
<protein>
    <recommendedName>
        <fullName evidence="7">Glycerol dehydrogenase</fullName>
        <ecNumber evidence="6">1.1.1.6</ecNumber>
    </recommendedName>
</protein>
<comment type="pathway">
    <text evidence="5">Polyol metabolism; glycerol fermentation; glycerone phosphate from glycerol (oxidative route): step 1/2.</text>
</comment>
<feature type="binding site" evidence="10">
    <location>
        <position position="139"/>
    </location>
    <ligand>
        <name>glycerol</name>
        <dbReference type="ChEBI" id="CHEBI:17754"/>
    </ligand>
</feature>
<dbReference type="PIRSF" id="PIRSF000112">
    <property type="entry name" value="Glycerol_dehydrogenase"/>
    <property type="match status" value="1"/>
</dbReference>
<dbReference type="OrthoDB" id="5198708at2"/>
<reference evidence="13 14" key="1">
    <citation type="submission" date="2018-08" db="EMBL/GenBank/DDBJ databases">
        <title>Achromobacter xylosoxidans Genome sequencing and assembly.</title>
        <authorList>
            <person name="Wang R."/>
            <person name="Rensing C."/>
            <person name="Li Y."/>
        </authorList>
    </citation>
    <scope>NUCLEOTIDE SEQUENCE [LARGE SCALE GENOMIC DNA]</scope>
    <source>
        <strain evidence="13 14">GD003A</strain>
    </source>
</reference>
<comment type="cofactor">
    <cofactor evidence="9">
        <name>Zn(2+)</name>
        <dbReference type="ChEBI" id="CHEBI:29105"/>
    </cofactor>
    <text evidence="9">Binds 1 zinc ion per subunit.</text>
</comment>
<dbReference type="Pfam" id="PF00465">
    <property type="entry name" value="Fe-ADH"/>
    <property type="match status" value="1"/>
</dbReference>
<keyword evidence="9" id="KW-0862">Zinc</keyword>
<feature type="domain" description="Alcohol dehydrogenase iron-type/glycerol dehydrogenase GldA" evidence="12">
    <location>
        <begin position="29"/>
        <end position="171"/>
    </location>
</feature>
<dbReference type="InterPro" id="IPR018211">
    <property type="entry name" value="ADH_Fe_CS"/>
</dbReference>
<evidence type="ECO:0000256" key="5">
    <source>
        <dbReference type="ARBA" id="ARBA00037918"/>
    </source>
</evidence>
<dbReference type="Gene3D" id="3.40.50.1970">
    <property type="match status" value="1"/>
</dbReference>
<evidence type="ECO:0000313" key="14">
    <source>
        <dbReference type="Proteomes" id="UP000285324"/>
    </source>
</evidence>
<evidence type="ECO:0000256" key="7">
    <source>
        <dbReference type="ARBA" id="ARBA00040132"/>
    </source>
</evidence>
<dbReference type="InterPro" id="IPR016205">
    <property type="entry name" value="Glycerol_DH"/>
</dbReference>
<feature type="binding site" evidence="11">
    <location>
        <position position="145"/>
    </location>
    <ligand>
        <name>NAD(+)</name>
        <dbReference type="ChEBI" id="CHEBI:57540"/>
    </ligand>
</feature>
<dbReference type="Gene3D" id="1.20.1090.10">
    <property type="entry name" value="Dehydroquinate synthase-like - alpha domain"/>
    <property type="match status" value="1"/>
</dbReference>
<gene>
    <name evidence="13" type="ORF">DY367_04125</name>
</gene>
<accession>A0A424WIL8</accession>
<name>A0A424WIL8_ALCXX</name>
<evidence type="ECO:0000256" key="6">
    <source>
        <dbReference type="ARBA" id="ARBA00039147"/>
    </source>
</evidence>
<dbReference type="AlphaFoldDB" id="A0A424WIL8"/>
<dbReference type="GO" id="GO:0046872">
    <property type="term" value="F:metal ion binding"/>
    <property type="evidence" value="ECO:0007669"/>
    <property type="project" value="UniProtKB-KW"/>
</dbReference>
<dbReference type="Proteomes" id="UP000285324">
    <property type="component" value="Unassembled WGS sequence"/>
</dbReference>
<evidence type="ECO:0000256" key="8">
    <source>
        <dbReference type="ARBA" id="ARBA00049006"/>
    </source>
</evidence>
<evidence type="ECO:0000256" key="10">
    <source>
        <dbReference type="PIRSR" id="PIRSR000112-2"/>
    </source>
</evidence>
<evidence type="ECO:0000313" key="13">
    <source>
        <dbReference type="EMBL" id="RPJ93105.1"/>
    </source>
</evidence>
<comment type="similarity">
    <text evidence="1">Belongs to the iron-containing alcohol dehydrogenase family.</text>
</comment>
<dbReference type="InterPro" id="IPR001670">
    <property type="entry name" value="ADH_Fe/GldA"/>
</dbReference>
<evidence type="ECO:0000256" key="2">
    <source>
        <dbReference type="ARBA" id="ARBA00022723"/>
    </source>
</evidence>
<dbReference type="EC" id="1.1.1.6" evidence="6"/>
<evidence type="ECO:0000259" key="12">
    <source>
        <dbReference type="Pfam" id="PF00465"/>
    </source>
</evidence>
<comment type="catalytic activity">
    <reaction evidence="8">
        <text>glycerol + NAD(+) = dihydroxyacetone + NADH + H(+)</text>
        <dbReference type="Rhea" id="RHEA:13769"/>
        <dbReference type="ChEBI" id="CHEBI:15378"/>
        <dbReference type="ChEBI" id="CHEBI:16016"/>
        <dbReference type="ChEBI" id="CHEBI:17754"/>
        <dbReference type="ChEBI" id="CHEBI:57540"/>
        <dbReference type="ChEBI" id="CHEBI:57945"/>
        <dbReference type="EC" id="1.1.1.6"/>
    </reaction>
</comment>
<dbReference type="PANTHER" id="PTHR43616:SF5">
    <property type="entry name" value="GLYCEROL DEHYDROGENASE 1"/>
    <property type="match status" value="1"/>
</dbReference>
<evidence type="ECO:0000256" key="1">
    <source>
        <dbReference type="ARBA" id="ARBA00007358"/>
    </source>
</evidence>
<keyword evidence="3" id="KW-0560">Oxidoreductase</keyword>
<dbReference type="PROSITE" id="PS00913">
    <property type="entry name" value="ADH_IRON_1"/>
    <property type="match status" value="1"/>
</dbReference>
<feature type="binding site" evidence="9">
    <location>
        <position position="288"/>
    </location>
    <ligand>
        <name>glycerol</name>
        <dbReference type="ChEBI" id="CHEBI:17754"/>
    </ligand>
</feature>
<feature type="binding site" evidence="11">
    <location>
        <begin position="112"/>
        <end position="116"/>
    </location>
    <ligand>
        <name>NAD(+)</name>
        <dbReference type="ChEBI" id="CHEBI:57540"/>
    </ligand>
</feature>
<dbReference type="CDD" id="cd08170">
    <property type="entry name" value="GlyDH"/>
    <property type="match status" value="1"/>
</dbReference>
<proteinExistence type="inferred from homology"/>
<keyword evidence="2 9" id="KW-0479">Metal-binding</keyword>
<feature type="binding site" evidence="11">
    <location>
        <position position="143"/>
    </location>
    <ligand>
        <name>NAD(+)</name>
        <dbReference type="ChEBI" id="CHEBI:57540"/>
    </ligand>
</feature>
<dbReference type="PANTHER" id="PTHR43616">
    <property type="entry name" value="GLYCEROL DEHYDROGENASE"/>
    <property type="match status" value="1"/>
</dbReference>
<evidence type="ECO:0000256" key="4">
    <source>
        <dbReference type="ARBA" id="ARBA00023027"/>
    </source>
</evidence>
<evidence type="ECO:0000256" key="9">
    <source>
        <dbReference type="PIRSR" id="PIRSR000112-1"/>
    </source>
</evidence>
<feature type="binding site" evidence="9">
    <location>
        <position position="188"/>
    </location>
    <ligand>
        <name>glycerol</name>
        <dbReference type="ChEBI" id="CHEBI:17754"/>
    </ligand>
</feature>
<organism evidence="13 14">
    <name type="scientific">Alcaligenes xylosoxydans xylosoxydans</name>
    <name type="common">Achromobacter xylosoxidans</name>
    <dbReference type="NCBI Taxonomy" id="85698"/>
    <lineage>
        <taxon>Bacteria</taxon>
        <taxon>Pseudomonadati</taxon>
        <taxon>Pseudomonadota</taxon>
        <taxon>Betaproteobacteria</taxon>
        <taxon>Burkholderiales</taxon>
        <taxon>Alcaligenaceae</taxon>
        <taxon>Achromobacter</taxon>
    </lineage>
</organism>
<sequence>MPGRRRPGTPLLPLLMANTYSNLYGTGFPARYVQGPAALHELKGILRDCLGADSALLIYDAALEQYMPRFNQSGVAIHAFIFPGNCSDAAIDDLTAAARNIAVDCVIGFGGGKTLDTAKAVAANLNLPMVIMPSAASNDAPTSRLVAIYEEHVFKHSRVLARNPDLVLVDTSILAEAPRRLLVAGIGDALSKKFEVDCSVANSVPNTFGMQSLLLSRTLADRCYELIRIHAISAIGECEAQRPGENFERLVEACVLYSGLAFEGGGLSLAHGLLRGLTCMPETECFLHGELVAYGSLVQVLACQRQRDEFDELLGVVKAVGLPSCLRDFGVSDISKERLSEVAAQTLTAPYLAGGAQQIFQDDIVQAMLELERRTA</sequence>
<keyword evidence="4 11" id="KW-0520">NAD</keyword>
<dbReference type="GO" id="GO:0008888">
    <property type="term" value="F:glycerol dehydrogenase (NAD+) activity"/>
    <property type="evidence" value="ECO:0007669"/>
    <property type="project" value="UniProtKB-EC"/>
</dbReference>
<comment type="caution">
    <text evidence="13">The sequence shown here is derived from an EMBL/GenBank/DDBJ whole genome shotgun (WGS) entry which is preliminary data.</text>
</comment>